<name>A0A1H6F5B4_9GAMM</name>
<dbReference type="GO" id="GO:0003677">
    <property type="term" value="F:DNA binding"/>
    <property type="evidence" value="ECO:0007669"/>
    <property type="project" value="UniProtKB-KW"/>
</dbReference>
<reference evidence="5 6" key="1">
    <citation type="submission" date="2016-10" db="EMBL/GenBank/DDBJ databases">
        <authorList>
            <person name="de Groot N.N."/>
        </authorList>
    </citation>
    <scope>NUCLEOTIDE SEQUENCE [LARGE SCALE GENOMIC DNA]</scope>
    <source>
        <strain evidence="5">MBHS1</strain>
    </source>
</reference>
<proteinExistence type="predicted"/>
<dbReference type="AlphaFoldDB" id="A0A1H6F5B4"/>
<keyword evidence="2" id="KW-0238">DNA-binding</keyword>
<dbReference type="InterPro" id="IPR036388">
    <property type="entry name" value="WH-like_DNA-bd_sf"/>
</dbReference>
<evidence type="ECO:0000259" key="4">
    <source>
        <dbReference type="PROSITE" id="PS50043"/>
    </source>
</evidence>
<evidence type="ECO:0000313" key="5">
    <source>
        <dbReference type="EMBL" id="SEH05282.1"/>
    </source>
</evidence>
<evidence type="ECO:0000256" key="1">
    <source>
        <dbReference type="ARBA" id="ARBA00023015"/>
    </source>
</evidence>
<gene>
    <name evidence="5" type="primary">uhpA</name>
    <name evidence="5" type="ORF">MBHS_01135</name>
</gene>
<dbReference type="InterPro" id="IPR000792">
    <property type="entry name" value="Tscrpt_reg_LuxR_C"/>
</dbReference>
<organism evidence="5 6">
    <name type="scientific">Candidatus Venteria ishoeyi</name>
    <dbReference type="NCBI Taxonomy" id="1899563"/>
    <lineage>
        <taxon>Bacteria</taxon>
        <taxon>Pseudomonadati</taxon>
        <taxon>Pseudomonadota</taxon>
        <taxon>Gammaproteobacteria</taxon>
        <taxon>Thiotrichales</taxon>
        <taxon>Thiotrichaceae</taxon>
        <taxon>Venteria</taxon>
    </lineage>
</organism>
<dbReference type="Gene3D" id="1.10.10.10">
    <property type="entry name" value="Winged helix-like DNA-binding domain superfamily/Winged helix DNA-binding domain"/>
    <property type="match status" value="1"/>
</dbReference>
<feature type="domain" description="HTH luxR-type" evidence="4">
    <location>
        <begin position="23"/>
        <end position="88"/>
    </location>
</feature>
<keyword evidence="6" id="KW-1185">Reference proteome</keyword>
<dbReference type="Pfam" id="PF00196">
    <property type="entry name" value="GerE"/>
    <property type="match status" value="1"/>
</dbReference>
<accession>A0A1H6F5B4</accession>
<dbReference type="OrthoDB" id="9796655at2"/>
<keyword evidence="3" id="KW-0804">Transcription</keyword>
<evidence type="ECO:0000256" key="2">
    <source>
        <dbReference type="ARBA" id="ARBA00023125"/>
    </source>
</evidence>
<sequence length="101" mass="11776">MYLNQDLQINVTIYYKSVIVQINKMKNKVLTKQENRVAHLIANEFLEKEIAATLFISVHTVHTHTKNIRKKLNVKNIAGITREYMLRLTNCADVLKPQIIK</sequence>
<dbReference type="SUPFAM" id="SSF46894">
    <property type="entry name" value="C-terminal effector domain of the bipartite response regulators"/>
    <property type="match status" value="1"/>
</dbReference>
<protein>
    <submittedName>
        <fullName evidence="5">Transcriptional regulatory protein UhpA</fullName>
    </submittedName>
</protein>
<dbReference type="PRINTS" id="PR00038">
    <property type="entry name" value="HTHLUXR"/>
</dbReference>
<dbReference type="CDD" id="cd06170">
    <property type="entry name" value="LuxR_C_like"/>
    <property type="match status" value="1"/>
</dbReference>
<dbReference type="Proteomes" id="UP000236724">
    <property type="component" value="Unassembled WGS sequence"/>
</dbReference>
<evidence type="ECO:0000256" key="3">
    <source>
        <dbReference type="ARBA" id="ARBA00023163"/>
    </source>
</evidence>
<dbReference type="InterPro" id="IPR016032">
    <property type="entry name" value="Sig_transdc_resp-reg_C-effctor"/>
</dbReference>
<dbReference type="GO" id="GO:0006355">
    <property type="term" value="P:regulation of DNA-templated transcription"/>
    <property type="evidence" value="ECO:0007669"/>
    <property type="project" value="InterPro"/>
</dbReference>
<dbReference type="PANTHER" id="PTHR44688">
    <property type="entry name" value="DNA-BINDING TRANSCRIPTIONAL ACTIVATOR DEVR_DOSR"/>
    <property type="match status" value="1"/>
</dbReference>
<dbReference type="EMBL" id="FMSV02000181">
    <property type="protein sequence ID" value="SEH05282.1"/>
    <property type="molecule type" value="Genomic_DNA"/>
</dbReference>
<evidence type="ECO:0000313" key="6">
    <source>
        <dbReference type="Proteomes" id="UP000236724"/>
    </source>
</evidence>
<dbReference type="PROSITE" id="PS50043">
    <property type="entry name" value="HTH_LUXR_2"/>
    <property type="match status" value="1"/>
</dbReference>
<dbReference type="SMART" id="SM00421">
    <property type="entry name" value="HTH_LUXR"/>
    <property type="match status" value="1"/>
</dbReference>
<dbReference type="PANTHER" id="PTHR44688:SF16">
    <property type="entry name" value="DNA-BINDING TRANSCRIPTIONAL ACTIVATOR DEVR_DOSR"/>
    <property type="match status" value="1"/>
</dbReference>
<keyword evidence="1" id="KW-0805">Transcription regulation</keyword>